<dbReference type="InterPro" id="IPR002123">
    <property type="entry name" value="Plipid/glycerol_acylTrfase"/>
</dbReference>
<comment type="caution">
    <text evidence="8">The sequence shown here is derived from an EMBL/GenBank/DDBJ whole genome shotgun (WGS) entry which is preliminary data.</text>
</comment>
<keyword evidence="4" id="KW-1208">Phospholipid metabolism</keyword>
<dbReference type="AlphaFoldDB" id="A0A4S4LIH2"/>
<dbReference type="PANTHER" id="PTHR10434">
    <property type="entry name" value="1-ACYL-SN-GLYCEROL-3-PHOSPHATE ACYLTRANSFERASE"/>
    <property type="match status" value="1"/>
</dbReference>
<organism evidence="8 9">
    <name type="scientific">Phellinidium pouzarii</name>
    <dbReference type="NCBI Taxonomy" id="167371"/>
    <lineage>
        <taxon>Eukaryota</taxon>
        <taxon>Fungi</taxon>
        <taxon>Dikarya</taxon>
        <taxon>Basidiomycota</taxon>
        <taxon>Agaricomycotina</taxon>
        <taxon>Agaricomycetes</taxon>
        <taxon>Hymenochaetales</taxon>
        <taxon>Hymenochaetaceae</taxon>
        <taxon>Phellinidium</taxon>
    </lineage>
</organism>
<evidence type="ECO:0000259" key="7">
    <source>
        <dbReference type="SMART" id="SM00563"/>
    </source>
</evidence>
<dbReference type="EMBL" id="SGPK01000009">
    <property type="protein sequence ID" value="THH11739.1"/>
    <property type="molecule type" value="Genomic_DNA"/>
</dbReference>
<keyword evidence="6" id="KW-0812">Transmembrane</keyword>
<dbReference type="SMART" id="SM00563">
    <property type="entry name" value="PlsC"/>
    <property type="match status" value="1"/>
</dbReference>
<feature type="region of interest" description="Disordered" evidence="5">
    <location>
        <begin position="269"/>
        <end position="290"/>
    </location>
</feature>
<feature type="region of interest" description="Disordered" evidence="5">
    <location>
        <begin position="303"/>
        <end position="363"/>
    </location>
</feature>
<feature type="compositionally biased region" description="Basic and acidic residues" evidence="5">
    <location>
        <begin position="330"/>
        <end position="340"/>
    </location>
</feature>
<feature type="domain" description="Phospholipid/glycerol acyltransferase" evidence="7">
    <location>
        <begin position="101"/>
        <end position="218"/>
    </location>
</feature>
<sequence length="363" mass="39742">MMSLMSSFFRPIAYLSLPVFLLHKASNASPLARYYVRLGLYLSAMGVCSVWGVIASIGMTLAGRRFDINWVVARSFYNLASRLLGIYIEVEGEEYLSVKPAVLIGNHQSMLDILYIGRILPLRSSITAKKELQWMPLLGQFMTLSGAVFIDRKNNARAVQSVAEAGQTMKDRQTSLWVFPEGTRTNSEKPSLLPFKKGAFHLAVESGVPITPVICENYWRLYHKGVFESGKLKIKVLPPVSTIGLTASDVGELAARVREQMLEALYELSGTRPNVPPPQSGESVVTEAPVSAQHVAVEKVQNVRQTESGHEDSSLSTAPLAVDTSALAHSRREGSDKGPETEDDDGMVFVDRPETPSNALGSS</sequence>
<dbReference type="Pfam" id="PF01553">
    <property type="entry name" value="Acyltransferase"/>
    <property type="match status" value="1"/>
</dbReference>
<evidence type="ECO:0000256" key="4">
    <source>
        <dbReference type="RuleBase" id="RU361267"/>
    </source>
</evidence>
<keyword evidence="3 4" id="KW-0012">Acyltransferase</keyword>
<dbReference type="GO" id="GO:0016020">
    <property type="term" value="C:membrane"/>
    <property type="evidence" value="ECO:0007669"/>
    <property type="project" value="InterPro"/>
</dbReference>
<comment type="similarity">
    <text evidence="1 4">Belongs to the 1-acyl-sn-glycerol-3-phosphate acyltransferase family.</text>
</comment>
<keyword evidence="2 4" id="KW-0808">Transferase</keyword>
<evidence type="ECO:0000256" key="3">
    <source>
        <dbReference type="ARBA" id="ARBA00023315"/>
    </source>
</evidence>
<comment type="catalytic activity">
    <reaction evidence="4">
        <text>a 1-acyl-sn-glycero-3-phosphate + an acyl-CoA = a 1,2-diacyl-sn-glycero-3-phosphate + CoA</text>
        <dbReference type="Rhea" id="RHEA:19709"/>
        <dbReference type="ChEBI" id="CHEBI:57287"/>
        <dbReference type="ChEBI" id="CHEBI:57970"/>
        <dbReference type="ChEBI" id="CHEBI:58342"/>
        <dbReference type="ChEBI" id="CHEBI:58608"/>
        <dbReference type="EC" id="2.3.1.51"/>
    </reaction>
</comment>
<protein>
    <recommendedName>
        <fullName evidence="4">1-acyl-sn-glycerol-3-phosphate acyltransferase</fullName>
        <ecNumber evidence="4">2.3.1.51</ecNumber>
    </recommendedName>
</protein>
<dbReference type="SUPFAM" id="SSF69593">
    <property type="entry name" value="Glycerol-3-phosphate (1)-acyltransferase"/>
    <property type="match status" value="1"/>
</dbReference>
<keyword evidence="9" id="KW-1185">Reference proteome</keyword>
<dbReference type="GO" id="GO:0005783">
    <property type="term" value="C:endoplasmic reticulum"/>
    <property type="evidence" value="ECO:0007669"/>
    <property type="project" value="TreeGrafter"/>
</dbReference>
<name>A0A4S4LIH2_9AGAM</name>
<proteinExistence type="inferred from homology"/>
<gene>
    <name evidence="8" type="ORF">EW145_g486</name>
</gene>
<dbReference type="CDD" id="cd07989">
    <property type="entry name" value="LPLAT_AGPAT-like"/>
    <property type="match status" value="1"/>
</dbReference>
<keyword evidence="4" id="KW-0444">Lipid biosynthesis</keyword>
<feature type="transmembrane region" description="Helical" evidence="6">
    <location>
        <begin position="38"/>
        <end position="62"/>
    </location>
</feature>
<keyword evidence="4" id="KW-0443">Lipid metabolism</keyword>
<keyword evidence="6" id="KW-1133">Transmembrane helix</keyword>
<dbReference type="OrthoDB" id="202234at2759"/>
<dbReference type="EC" id="2.3.1.51" evidence="4"/>
<evidence type="ECO:0000313" key="9">
    <source>
        <dbReference type="Proteomes" id="UP000308199"/>
    </source>
</evidence>
<dbReference type="PANTHER" id="PTHR10434:SF11">
    <property type="entry name" value="1-ACYL-SN-GLYCEROL-3-PHOSPHATE ACYLTRANSFERASE"/>
    <property type="match status" value="1"/>
</dbReference>
<evidence type="ECO:0000256" key="6">
    <source>
        <dbReference type="SAM" id="Phobius"/>
    </source>
</evidence>
<dbReference type="GO" id="GO:0003841">
    <property type="term" value="F:1-acylglycerol-3-phosphate O-acyltransferase activity"/>
    <property type="evidence" value="ECO:0007669"/>
    <property type="project" value="UniProtKB-UniRule"/>
</dbReference>
<keyword evidence="4" id="KW-0594">Phospholipid biosynthesis</keyword>
<evidence type="ECO:0000256" key="5">
    <source>
        <dbReference type="SAM" id="MobiDB-lite"/>
    </source>
</evidence>
<accession>A0A4S4LIH2</accession>
<dbReference type="NCBIfam" id="TIGR00530">
    <property type="entry name" value="AGP_acyltrn"/>
    <property type="match status" value="1"/>
</dbReference>
<reference evidence="8 9" key="1">
    <citation type="submission" date="2019-02" db="EMBL/GenBank/DDBJ databases">
        <title>Genome sequencing of the rare red list fungi Phellinidium pouzarii.</title>
        <authorList>
            <person name="Buettner E."/>
            <person name="Kellner H."/>
        </authorList>
    </citation>
    <scope>NUCLEOTIDE SEQUENCE [LARGE SCALE GENOMIC DNA]</scope>
    <source>
        <strain evidence="8 9">DSM 108285</strain>
    </source>
</reference>
<dbReference type="InterPro" id="IPR004552">
    <property type="entry name" value="AGP_acyltrans"/>
</dbReference>
<evidence type="ECO:0000256" key="2">
    <source>
        <dbReference type="ARBA" id="ARBA00022679"/>
    </source>
</evidence>
<keyword evidence="6" id="KW-0472">Membrane</keyword>
<evidence type="ECO:0000313" key="8">
    <source>
        <dbReference type="EMBL" id="THH11739.1"/>
    </source>
</evidence>
<dbReference type="GO" id="GO:0006654">
    <property type="term" value="P:phosphatidic acid biosynthetic process"/>
    <property type="evidence" value="ECO:0007669"/>
    <property type="project" value="TreeGrafter"/>
</dbReference>
<dbReference type="Proteomes" id="UP000308199">
    <property type="component" value="Unassembled WGS sequence"/>
</dbReference>
<evidence type="ECO:0000256" key="1">
    <source>
        <dbReference type="ARBA" id="ARBA00008655"/>
    </source>
</evidence>
<comment type="domain">
    <text evidence="4">The HXXXXD motif is essential for acyltransferase activity and may constitute the binding site for the phosphate moiety of the glycerol-3-phosphate.</text>
</comment>